<evidence type="ECO:0000256" key="3">
    <source>
        <dbReference type="ARBA" id="ARBA00022801"/>
    </source>
</evidence>
<dbReference type="GO" id="GO:0004252">
    <property type="term" value="F:serine-type endopeptidase activity"/>
    <property type="evidence" value="ECO:0007669"/>
    <property type="project" value="InterPro"/>
</dbReference>
<accession>A0A0M0L4J2</accession>
<keyword evidence="5" id="KW-0812">Transmembrane</keyword>
<dbReference type="Proteomes" id="UP000037558">
    <property type="component" value="Unassembled WGS sequence"/>
</dbReference>
<organism evidence="7 8">
    <name type="scientific">Priestia koreensis</name>
    <dbReference type="NCBI Taxonomy" id="284581"/>
    <lineage>
        <taxon>Bacteria</taxon>
        <taxon>Bacillati</taxon>
        <taxon>Bacillota</taxon>
        <taxon>Bacilli</taxon>
        <taxon>Bacillales</taxon>
        <taxon>Bacillaceae</taxon>
        <taxon>Priestia</taxon>
    </lineage>
</organism>
<evidence type="ECO:0000256" key="5">
    <source>
        <dbReference type="SAM" id="Phobius"/>
    </source>
</evidence>
<dbReference type="SUPFAM" id="SSF50156">
    <property type="entry name" value="PDZ domain-like"/>
    <property type="match status" value="1"/>
</dbReference>
<feature type="domain" description="PDZ" evidence="6">
    <location>
        <begin position="329"/>
        <end position="388"/>
    </location>
</feature>
<dbReference type="Gene3D" id="2.30.42.10">
    <property type="match status" value="1"/>
</dbReference>
<dbReference type="PANTHER" id="PTHR22939">
    <property type="entry name" value="SERINE PROTEASE FAMILY S1C HTRA-RELATED"/>
    <property type="match status" value="1"/>
</dbReference>
<dbReference type="InterPro" id="IPR001478">
    <property type="entry name" value="PDZ"/>
</dbReference>
<protein>
    <submittedName>
        <fullName evidence="7">Serine protease</fullName>
    </submittedName>
</protein>
<gene>
    <name evidence="7" type="ORF">AMD01_12800</name>
</gene>
<keyword evidence="5" id="KW-1133">Transmembrane helix</keyword>
<dbReference type="PANTHER" id="PTHR22939:SF129">
    <property type="entry name" value="SERINE PROTEASE HTRA2, MITOCHONDRIAL"/>
    <property type="match status" value="1"/>
</dbReference>
<name>A0A0M0L4J2_9BACI</name>
<dbReference type="InterPro" id="IPR036034">
    <property type="entry name" value="PDZ_sf"/>
</dbReference>
<keyword evidence="4" id="KW-0720">Serine protease</keyword>
<proteinExistence type="inferred from homology"/>
<dbReference type="SUPFAM" id="SSF50494">
    <property type="entry name" value="Trypsin-like serine proteases"/>
    <property type="match status" value="1"/>
</dbReference>
<sequence length="402" mass="42977">MGYYDDEYQEQRRPRRKRGAFFSGLIGAIIGALIILLVYPALVDRGILPSTSSENDLQQSDNTVAGVQKTVSVNVTSDITKAVSKVDNAVVGVVNIQKSSSFWDSGKSSEAGTGSGVIYKKSGNKAFIATNNHVVEGASEIEVSMSDGTRVKARLLGTDELTDLAVLEIDAKHVKQVATFGNSDSLKRGEPVVAIGNPLGLEFAGSVTQGVVSGTNRAIPQDLNGDGVADWQSEVIQTDAAINPGNSGGALVNIEGDVVGINSMKIAQEEVEGIGLAIPANSVRPVINDLERFGEVRRPYMGISSRSLDEISSYHLSETLKLPKDVVKGVAVIDVEPSSPAAKAGLKQYDVIVELDGKPISNIIDLRKVLYNQKEVGDKLKVTYYRDGKKQTTTMKLIKESL</sequence>
<dbReference type="Pfam" id="PF13365">
    <property type="entry name" value="Trypsin_2"/>
    <property type="match status" value="1"/>
</dbReference>
<comment type="similarity">
    <text evidence="1">Belongs to the peptidase S1C family.</text>
</comment>
<keyword evidence="3" id="KW-0378">Hydrolase</keyword>
<keyword evidence="2 7" id="KW-0645">Protease</keyword>
<dbReference type="OrthoDB" id="9758917at2"/>
<dbReference type="Gene3D" id="2.40.10.10">
    <property type="entry name" value="Trypsin-like serine proteases"/>
    <property type="match status" value="2"/>
</dbReference>
<dbReference type="SMART" id="SM00228">
    <property type="entry name" value="PDZ"/>
    <property type="match status" value="1"/>
</dbReference>
<dbReference type="GO" id="GO:0006508">
    <property type="term" value="P:proteolysis"/>
    <property type="evidence" value="ECO:0007669"/>
    <property type="project" value="UniProtKB-KW"/>
</dbReference>
<evidence type="ECO:0000256" key="1">
    <source>
        <dbReference type="ARBA" id="ARBA00010541"/>
    </source>
</evidence>
<dbReference type="PRINTS" id="PR00834">
    <property type="entry name" value="PROTEASES2C"/>
</dbReference>
<dbReference type="RefSeq" id="WP_053401815.1">
    <property type="nucleotide sequence ID" value="NZ_JAUKEN010000003.1"/>
</dbReference>
<evidence type="ECO:0000313" key="8">
    <source>
        <dbReference type="Proteomes" id="UP000037558"/>
    </source>
</evidence>
<dbReference type="InterPro" id="IPR009003">
    <property type="entry name" value="Peptidase_S1_PA"/>
</dbReference>
<dbReference type="EMBL" id="LILC01000015">
    <property type="protein sequence ID" value="KOO45944.1"/>
    <property type="molecule type" value="Genomic_DNA"/>
</dbReference>
<evidence type="ECO:0000259" key="6">
    <source>
        <dbReference type="PROSITE" id="PS50106"/>
    </source>
</evidence>
<dbReference type="CDD" id="cd06781">
    <property type="entry name" value="cpPDZ_BsHtra-like"/>
    <property type="match status" value="1"/>
</dbReference>
<dbReference type="PROSITE" id="PS50106">
    <property type="entry name" value="PDZ"/>
    <property type="match status" value="1"/>
</dbReference>
<feature type="transmembrane region" description="Helical" evidence="5">
    <location>
        <begin position="20"/>
        <end position="42"/>
    </location>
</feature>
<dbReference type="InterPro" id="IPR043504">
    <property type="entry name" value="Peptidase_S1_PA_chymotrypsin"/>
</dbReference>
<keyword evidence="5" id="KW-0472">Membrane</keyword>
<reference evidence="8" key="1">
    <citation type="submission" date="2015-08" db="EMBL/GenBank/DDBJ databases">
        <title>Fjat-14210 dsm16467.</title>
        <authorList>
            <person name="Liu B."/>
            <person name="Wang J."/>
            <person name="Zhu Y."/>
            <person name="Liu G."/>
            <person name="Chen Q."/>
            <person name="Chen Z."/>
            <person name="Lan J."/>
            <person name="Che J."/>
            <person name="Ge C."/>
            <person name="Shi H."/>
            <person name="Pan Z."/>
            <person name="Liu X."/>
        </authorList>
    </citation>
    <scope>NUCLEOTIDE SEQUENCE [LARGE SCALE GENOMIC DNA]</scope>
    <source>
        <strain evidence="8">DSM 16467</strain>
    </source>
</reference>
<keyword evidence="8" id="KW-1185">Reference proteome</keyword>
<dbReference type="PATRIC" id="fig|284581.3.peg.1542"/>
<dbReference type="InterPro" id="IPR001940">
    <property type="entry name" value="Peptidase_S1C"/>
</dbReference>
<dbReference type="Pfam" id="PF13180">
    <property type="entry name" value="PDZ_2"/>
    <property type="match status" value="1"/>
</dbReference>
<evidence type="ECO:0000256" key="4">
    <source>
        <dbReference type="ARBA" id="ARBA00022825"/>
    </source>
</evidence>
<evidence type="ECO:0000313" key="7">
    <source>
        <dbReference type="EMBL" id="KOO45944.1"/>
    </source>
</evidence>
<comment type="caution">
    <text evidence="7">The sequence shown here is derived from an EMBL/GenBank/DDBJ whole genome shotgun (WGS) entry which is preliminary data.</text>
</comment>
<dbReference type="STRING" id="284581.AMD01_12800"/>
<evidence type="ECO:0000256" key="2">
    <source>
        <dbReference type="ARBA" id="ARBA00022670"/>
    </source>
</evidence>
<dbReference type="AlphaFoldDB" id="A0A0M0L4J2"/>